<dbReference type="EMBL" id="CAAJGR010000034">
    <property type="protein sequence ID" value="VHO06671.1"/>
    <property type="molecule type" value="Genomic_DNA"/>
</dbReference>
<sequence length="88" mass="10384">MSIPVVNWRQCHTTTIKMYAITLQILRQQQRSGWQSIMPTRWQTLLKGMHLALVNQSVTTSQSNYESVDYFRRHLHCIAVPATQRWLV</sequence>
<organism evidence="1">
    <name type="scientific">Rheinheimera sp. BAL341</name>
    <dbReference type="NCBI Taxonomy" id="1708203"/>
    <lineage>
        <taxon>Bacteria</taxon>
        <taxon>Pseudomonadati</taxon>
        <taxon>Pseudomonadota</taxon>
        <taxon>Gammaproteobacteria</taxon>
        <taxon>Chromatiales</taxon>
        <taxon>Chromatiaceae</taxon>
        <taxon>Rheinheimera</taxon>
    </lineage>
</organism>
<protein>
    <submittedName>
        <fullName evidence="1">Uncharacterized protein</fullName>
    </submittedName>
</protein>
<accession>A0A486XVY8</accession>
<proteinExistence type="predicted"/>
<name>A0A486XVY8_9GAMM</name>
<evidence type="ECO:0000313" key="1">
    <source>
        <dbReference type="EMBL" id="VHO06671.1"/>
    </source>
</evidence>
<reference evidence="1" key="1">
    <citation type="submission" date="2019-04" db="EMBL/GenBank/DDBJ databases">
        <authorList>
            <person name="Brambilla D."/>
        </authorList>
    </citation>
    <scope>NUCLEOTIDE SEQUENCE</scope>
    <source>
        <strain evidence="1">BAL1</strain>
    </source>
</reference>
<gene>
    <name evidence="1" type="ORF">BAL341_3683</name>
</gene>
<dbReference type="AlphaFoldDB" id="A0A486XVY8"/>